<organism evidence="1 2">
    <name type="scientific">Durusdinium trenchii</name>
    <dbReference type="NCBI Taxonomy" id="1381693"/>
    <lineage>
        <taxon>Eukaryota</taxon>
        <taxon>Sar</taxon>
        <taxon>Alveolata</taxon>
        <taxon>Dinophyceae</taxon>
        <taxon>Suessiales</taxon>
        <taxon>Symbiodiniaceae</taxon>
        <taxon>Durusdinium</taxon>
    </lineage>
</organism>
<dbReference type="InterPro" id="IPR005103">
    <property type="entry name" value="AA9_LPMO"/>
</dbReference>
<dbReference type="Proteomes" id="UP001642484">
    <property type="component" value="Unassembled WGS sequence"/>
</dbReference>
<name>A0ABP0QS63_9DINO</name>
<accession>A0ABP0QS63</accession>
<evidence type="ECO:0000313" key="1">
    <source>
        <dbReference type="EMBL" id="CAK9090710.1"/>
    </source>
</evidence>
<dbReference type="Pfam" id="PF03443">
    <property type="entry name" value="AA9"/>
    <property type="match status" value="1"/>
</dbReference>
<dbReference type="Gene3D" id="2.70.50.70">
    <property type="match status" value="1"/>
</dbReference>
<dbReference type="GO" id="GO:0016301">
    <property type="term" value="F:kinase activity"/>
    <property type="evidence" value="ECO:0007669"/>
    <property type="project" value="UniProtKB-KW"/>
</dbReference>
<keyword evidence="2" id="KW-1185">Reference proteome</keyword>
<comment type="caution">
    <text evidence="1">The sequence shown here is derived from an EMBL/GenBank/DDBJ whole genome shotgun (WGS) entry which is preliminary data.</text>
</comment>
<protein>
    <submittedName>
        <fullName evidence="1">Uncharacterized protein</fullName>
    </submittedName>
</protein>
<sequence>MTTMATSSRSVICCLLILAPSGVLGHGQLTVPLVRGDSQGRRESYEQRAPVFTLGGNRGGYSATSMRCHDFSPDDSPQTTLKAGETFEATWTMEAGHPGDCYFYLSYDADPSNAVNFFKIAAIPGCGAPDGLNIPASVTTTVLLPPEVPACDHCVLRWEWTAHQQVVDIEFYVQCADVKITSTAGPTLPSPITAIAGIEHLPQDASGYRKVYNGQGPEEQYLIGPAVATYSICSIGAPGCISDIGLAPITQSTSQVSLESTEPQTTTPSGAATECNCNPDTEWNGGFAQYALGADFCSQNFGGANPWISGGSNGGFSGAAACVTEYTFQENYWQILVGEDALGKAPHRAFAYAQFCNGKAYSECWTSEKVTFSFSLMVQGLSLIGAYVKVLFWTDAGNILGLLPPSHPKGDGKLRLITFMTDDYPNSWTGEKEIQESVWYHIQVVFTPATGGVALQVDSQALDTGNVPVNMLAATNGPQIGVYSFDYATQSWPAEGLKLYLSDACIGAAAGTCPSGKGPSVTELASTSAAGTTLSAPSSTEVSVQGTGLAASTTSTGTPSIRGSPDSSNCPLPGAGLPSFVSECYCGFVTSTLTRKHSFQGSDGDGCGPDDGTACWCRCCCHYREGTCRYREPETFDSSPTLAAWNVVMFVVVLRGFA</sequence>
<dbReference type="PANTHER" id="PTHR33353:SF36">
    <property type="entry name" value="ENDO-BETA-1,4-GLUCANASE D"/>
    <property type="match status" value="1"/>
</dbReference>
<reference evidence="1 2" key="1">
    <citation type="submission" date="2024-02" db="EMBL/GenBank/DDBJ databases">
        <authorList>
            <person name="Chen Y."/>
            <person name="Shah S."/>
            <person name="Dougan E. K."/>
            <person name="Thang M."/>
            <person name="Chan C."/>
        </authorList>
    </citation>
    <scope>NUCLEOTIDE SEQUENCE [LARGE SCALE GENOMIC DNA]</scope>
</reference>
<dbReference type="PANTHER" id="PTHR33353">
    <property type="entry name" value="PUTATIVE (AFU_ORTHOLOGUE AFUA_1G12560)-RELATED"/>
    <property type="match status" value="1"/>
</dbReference>
<proteinExistence type="predicted"/>
<gene>
    <name evidence="1" type="ORF">CCMP2556_LOCUS43563</name>
</gene>
<dbReference type="EMBL" id="CAXAMN010024884">
    <property type="protein sequence ID" value="CAK9090710.1"/>
    <property type="molecule type" value="Genomic_DNA"/>
</dbReference>
<dbReference type="InterPro" id="IPR049892">
    <property type="entry name" value="AA9"/>
</dbReference>
<evidence type="ECO:0000313" key="2">
    <source>
        <dbReference type="Proteomes" id="UP001642484"/>
    </source>
</evidence>